<feature type="compositionally biased region" description="Low complexity" evidence="1">
    <location>
        <begin position="167"/>
        <end position="177"/>
    </location>
</feature>
<name>V4B228_LOTGI</name>
<dbReference type="OrthoDB" id="10041151at2759"/>
<evidence type="ECO:0000313" key="3">
    <source>
        <dbReference type="Proteomes" id="UP000030746"/>
    </source>
</evidence>
<organism evidence="2 3">
    <name type="scientific">Lottia gigantea</name>
    <name type="common">Giant owl limpet</name>
    <dbReference type="NCBI Taxonomy" id="225164"/>
    <lineage>
        <taxon>Eukaryota</taxon>
        <taxon>Metazoa</taxon>
        <taxon>Spiralia</taxon>
        <taxon>Lophotrochozoa</taxon>
        <taxon>Mollusca</taxon>
        <taxon>Gastropoda</taxon>
        <taxon>Patellogastropoda</taxon>
        <taxon>Lottioidea</taxon>
        <taxon>Lottiidae</taxon>
        <taxon>Lottia</taxon>
    </lineage>
</organism>
<dbReference type="RefSeq" id="XP_009047700.1">
    <property type="nucleotide sequence ID" value="XM_009049452.1"/>
</dbReference>
<dbReference type="AlphaFoldDB" id="V4B228"/>
<feature type="compositionally biased region" description="Polar residues" evidence="1">
    <location>
        <begin position="493"/>
        <end position="527"/>
    </location>
</feature>
<feature type="compositionally biased region" description="Polar residues" evidence="1">
    <location>
        <begin position="391"/>
        <end position="404"/>
    </location>
</feature>
<dbReference type="CTD" id="20242126"/>
<sequence>MSVQKEIESRSKVVSAVLKLSGRLENEFVSDSETDDGESRQLVAVNLERRWHGIWLLSLEWQCRLEEVLNKKKSLYGSGLDFGNFRLPSLEESFASDNGKDLTNSSYGDFDDSFNFISCQRDVVGDTPSPTDIARLSLGKSSFLDKSSGDSANISEAESKMEESVQGGESNENISSEGEAELLQRTKNRVESKDVGYSSEGHSNDEAELLRLQMLEDRYQGLVQVASDSPLANETMKITDKTLNPEYYFMTTVDVDSTDKTTDNDDVYDFEKYSTINGFNDMKDGFEITPIKMAPTVNLKQTDSDSISLSPPPITLNGQDITNITSETSESDYCMEPTEKIKLLIDRAEDLVRSPKQFFHSTPDKQELNSSPVKLKVPKSPSKQTQTTQTLPIDSSSVVETSCDASGEETDNESSGEEFSTASDDSGDAMFDSVICSDYTSDSRAASQESVSFISPIKPVNFESVQLRSKTCRNGKERPWSFMDVQELKKQCSTSDGAINHPFTDSDSPTRRPNLNSLRQGSSTFPRQRTKSHHTRRLLSSTESSSLRAAKRKLHYPSSETTLCPESQTDQVVPCLIKTDDELTPINQKDDFGELFASAMLKASSANSSLSESDSETSEAYDTAPLEPLTSENEDVLNSTGSFSENAWDNYQAPLYPTASEDPAEEPLHWEPTDEMEFDDEFTIPSDSIINHVLAASQTNTLKKKSKPLPVPSQFDDSDSDIEDFHHIIDQSKLQLKKADQSLKKKRKDAMGTGIHLNPAKYVEILSTCETNKSCVESICQHMTTDSVTDSDVTKVQDLLYQWEKLHALATERLSQSRQLADFFKELEDMKLTQRNVQESLSHTSFNSIQELCDSIRALNDHQELLKDQEDHITTLLQCVTLFNETHESINTDKYITDISDIQQTNTELQKWVKRQVREQEEKLDVLKDYNDSRKELDYLLSQDRLKLQKLLVQHEIGIYNSPTHLLRDIEDIQSNLEVYESKLQCLSQLRSRLSCSSDDSAQRDYLASVADLRNQLFTISKRCRDARLDLEDEQYLRTDEADYVSSETDVHSASLQDIGKCNGLEADTTDDNVLNKRSGNRSWLSSYPLPLAALVMIAGLVYLMDPEVIDRITNFSVTLSPELRYVNGNPPT</sequence>
<dbReference type="KEGG" id="lgi:LOTGIDRAFT_172560"/>
<feature type="region of interest" description="Disordered" evidence="1">
    <location>
        <begin position="145"/>
        <end position="180"/>
    </location>
</feature>
<dbReference type="HOGENOM" id="CLU_278771_0_0_1"/>
<gene>
    <name evidence="2" type="ORF">LOTGIDRAFT_172560</name>
</gene>
<feature type="compositionally biased region" description="Basic residues" evidence="1">
    <location>
        <begin position="528"/>
        <end position="537"/>
    </location>
</feature>
<protein>
    <recommendedName>
        <fullName evidence="4">KASH domain-containing protein</fullName>
    </recommendedName>
</protein>
<dbReference type="Gene3D" id="1.20.58.60">
    <property type="match status" value="1"/>
</dbReference>
<accession>V4B228</accession>
<feature type="region of interest" description="Disordered" evidence="1">
    <location>
        <begin position="605"/>
        <end position="645"/>
    </location>
</feature>
<dbReference type="OMA" id="NHRAKYA"/>
<evidence type="ECO:0000256" key="1">
    <source>
        <dbReference type="SAM" id="MobiDB-lite"/>
    </source>
</evidence>
<feature type="region of interest" description="Disordered" evidence="1">
    <location>
        <begin position="358"/>
        <end position="427"/>
    </location>
</feature>
<feature type="compositionally biased region" description="Low complexity" evidence="1">
    <location>
        <begin position="370"/>
        <end position="390"/>
    </location>
</feature>
<feature type="compositionally biased region" description="Acidic residues" evidence="1">
    <location>
        <begin position="406"/>
        <end position="416"/>
    </location>
</feature>
<feature type="region of interest" description="Disordered" evidence="1">
    <location>
        <begin position="493"/>
        <end position="565"/>
    </location>
</feature>
<reference evidence="2 3" key="1">
    <citation type="journal article" date="2013" name="Nature">
        <title>Insights into bilaterian evolution from three spiralian genomes.</title>
        <authorList>
            <person name="Simakov O."/>
            <person name="Marletaz F."/>
            <person name="Cho S.J."/>
            <person name="Edsinger-Gonzales E."/>
            <person name="Havlak P."/>
            <person name="Hellsten U."/>
            <person name="Kuo D.H."/>
            <person name="Larsson T."/>
            <person name="Lv J."/>
            <person name="Arendt D."/>
            <person name="Savage R."/>
            <person name="Osoegawa K."/>
            <person name="de Jong P."/>
            <person name="Grimwood J."/>
            <person name="Chapman J.A."/>
            <person name="Shapiro H."/>
            <person name="Aerts A."/>
            <person name="Otillar R.P."/>
            <person name="Terry A.Y."/>
            <person name="Boore J.L."/>
            <person name="Grigoriev I.V."/>
            <person name="Lindberg D.R."/>
            <person name="Seaver E.C."/>
            <person name="Weisblat D.A."/>
            <person name="Putnam N.H."/>
            <person name="Rokhsar D.S."/>
        </authorList>
    </citation>
    <scope>NUCLEOTIDE SEQUENCE [LARGE SCALE GENOMIC DNA]</scope>
</reference>
<dbReference type="GeneID" id="20242126"/>
<proteinExistence type="predicted"/>
<evidence type="ECO:0000313" key="2">
    <source>
        <dbReference type="EMBL" id="ESP01616.1"/>
    </source>
</evidence>
<dbReference type="Proteomes" id="UP000030746">
    <property type="component" value="Unassembled WGS sequence"/>
</dbReference>
<evidence type="ECO:0008006" key="4">
    <source>
        <dbReference type="Google" id="ProtNLM"/>
    </source>
</evidence>
<dbReference type="STRING" id="225164.V4B228"/>
<feature type="compositionally biased region" description="Low complexity" evidence="1">
    <location>
        <begin position="538"/>
        <end position="548"/>
    </location>
</feature>
<feature type="compositionally biased region" description="Polar residues" evidence="1">
    <location>
        <begin position="636"/>
        <end position="645"/>
    </location>
</feature>
<keyword evidence="3" id="KW-1185">Reference proteome</keyword>
<dbReference type="EMBL" id="KB200454">
    <property type="protein sequence ID" value="ESP01616.1"/>
    <property type="molecule type" value="Genomic_DNA"/>
</dbReference>